<evidence type="ECO:0000256" key="1">
    <source>
        <dbReference type="ARBA" id="ARBA00010835"/>
    </source>
</evidence>
<dbReference type="GO" id="GO:0003747">
    <property type="term" value="F:translation release factor activity"/>
    <property type="evidence" value="ECO:0007669"/>
    <property type="project" value="InterPro"/>
</dbReference>
<dbReference type="InterPro" id="IPR000352">
    <property type="entry name" value="Pep_chain_release_fac_I"/>
</dbReference>
<proteinExistence type="inferred from homology"/>
<keyword evidence="3" id="KW-0648">Protein biosynthesis</keyword>
<dbReference type="PANTHER" id="PTHR43804:SF7">
    <property type="entry name" value="LD18447P"/>
    <property type="match status" value="1"/>
</dbReference>
<dbReference type="OrthoDB" id="2019491at2759"/>
<dbReference type="GO" id="GO:0005737">
    <property type="term" value="C:cytoplasm"/>
    <property type="evidence" value="ECO:0007669"/>
    <property type="project" value="UniProtKB-ARBA"/>
</dbReference>
<dbReference type="InterPro" id="IPR045853">
    <property type="entry name" value="Pep_chain_release_fac_I_sf"/>
</dbReference>
<dbReference type="EMBL" id="OV121136">
    <property type="protein sequence ID" value="CAH0557264.1"/>
    <property type="molecule type" value="Genomic_DNA"/>
</dbReference>
<sequence length="397" mass="45377">MRMFKYTNLLIIGKNILDIQVPQCCNLRKFSNAYDLDLKLNGISLNNYVRSIQNEYFNICKGNSENKDNSWSFITPVGRLLEERDKVIQNLNNLTELLNENDKDLKSMALEEKIQWEENINNIDNQLISTLLPFDENEHNSMVLEVNSGVGGQEAMLFAKEIFNMYCNFIHYKGWQLEIADYQETDLGGIRHASALVDGNSVFKFFKHETGVHRVQRTPATEKSGRIHTSTVTVVALPQPTDIEIKINPKDLKIETKRATGAGGQHVNTTDSAVRISHIPTGIVVECQVDRSQIKNRKIAMAKLNALLYEKELNNQTADTEAARKSQVKSNFRNEKIRTYNFNQDRITDHRLQGVNINNLKGFLLGGEQLEDLIETLDYNNKVNKLLDIVQNFNKQS</sequence>
<evidence type="ECO:0000313" key="5">
    <source>
        <dbReference type="EMBL" id="CAH0557264.1"/>
    </source>
</evidence>
<reference evidence="5" key="1">
    <citation type="submission" date="2021-12" db="EMBL/GenBank/DDBJ databases">
        <authorList>
            <person name="King R."/>
        </authorList>
    </citation>
    <scope>NUCLEOTIDE SEQUENCE</scope>
</reference>
<feature type="domain" description="Prokaryotic-type class I peptide chain release factors" evidence="4">
    <location>
        <begin position="258"/>
        <end position="274"/>
    </location>
</feature>
<dbReference type="PANTHER" id="PTHR43804">
    <property type="entry name" value="LD18447P"/>
    <property type="match status" value="1"/>
</dbReference>
<dbReference type="Gene3D" id="3.30.70.1660">
    <property type="match status" value="1"/>
</dbReference>
<dbReference type="AlphaFoldDB" id="A0A9P0B810"/>
<keyword evidence="6" id="KW-1185">Reference proteome</keyword>
<keyword evidence="2" id="KW-0488">Methylation</keyword>
<comment type="similarity">
    <text evidence="1">Belongs to the prokaryotic/mitochondrial release factor family.</text>
</comment>
<dbReference type="InterPro" id="IPR050057">
    <property type="entry name" value="Prokaryotic/Mito_RF"/>
</dbReference>
<dbReference type="Pfam" id="PF03462">
    <property type="entry name" value="PCRF"/>
    <property type="match status" value="1"/>
</dbReference>
<dbReference type="Proteomes" id="UP001154078">
    <property type="component" value="Chromosome 5"/>
</dbReference>
<evidence type="ECO:0000259" key="4">
    <source>
        <dbReference type="PROSITE" id="PS00745"/>
    </source>
</evidence>
<evidence type="ECO:0000256" key="3">
    <source>
        <dbReference type="ARBA" id="ARBA00022917"/>
    </source>
</evidence>
<evidence type="ECO:0000256" key="2">
    <source>
        <dbReference type="ARBA" id="ARBA00022481"/>
    </source>
</evidence>
<dbReference type="SMART" id="SM00937">
    <property type="entry name" value="PCRF"/>
    <property type="match status" value="1"/>
</dbReference>
<accession>A0A9P0B810</accession>
<dbReference type="FunFam" id="3.30.160.20:FF:000004">
    <property type="entry name" value="Peptide chain release factor 1"/>
    <property type="match status" value="1"/>
</dbReference>
<protein>
    <recommendedName>
        <fullName evidence="4">Prokaryotic-type class I peptide chain release factors domain-containing protein</fullName>
    </recommendedName>
</protein>
<name>A0A9P0B810_BRAAE</name>
<dbReference type="SUPFAM" id="SSF75620">
    <property type="entry name" value="Release factor"/>
    <property type="match status" value="1"/>
</dbReference>
<dbReference type="InterPro" id="IPR005139">
    <property type="entry name" value="PCRF"/>
</dbReference>
<dbReference type="Pfam" id="PF00472">
    <property type="entry name" value="RF-1"/>
    <property type="match status" value="1"/>
</dbReference>
<dbReference type="Gene3D" id="3.30.160.20">
    <property type="match status" value="1"/>
</dbReference>
<dbReference type="PROSITE" id="PS00745">
    <property type="entry name" value="RF_PROK_I"/>
    <property type="match status" value="1"/>
</dbReference>
<organism evidence="5 6">
    <name type="scientific">Brassicogethes aeneus</name>
    <name type="common">Rape pollen beetle</name>
    <name type="synonym">Meligethes aeneus</name>
    <dbReference type="NCBI Taxonomy" id="1431903"/>
    <lineage>
        <taxon>Eukaryota</taxon>
        <taxon>Metazoa</taxon>
        <taxon>Ecdysozoa</taxon>
        <taxon>Arthropoda</taxon>
        <taxon>Hexapoda</taxon>
        <taxon>Insecta</taxon>
        <taxon>Pterygota</taxon>
        <taxon>Neoptera</taxon>
        <taxon>Endopterygota</taxon>
        <taxon>Coleoptera</taxon>
        <taxon>Polyphaga</taxon>
        <taxon>Cucujiformia</taxon>
        <taxon>Nitidulidae</taxon>
        <taxon>Meligethinae</taxon>
        <taxon>Brassicogethes</taxon>
    </lineage>
</organism>
<evidence type="ECO:0000313" key="6">
    <source>
        <dbReference type="Proteomes" id="UP001154078"/>
    </source>
</evidence>
<dbReference type="Gene3D" id="6.10.140.1950">
    <property type="match status" value="1"/>
</dbReference>
<gene>
    <name evidence="5" type="ORF">MELIAE_LOCUS8027</name>
</gene>